<dbReference type="AlphaFoldDB" id="A0A4Q9MC59"/>
<dbReference type="EMBL" id="ML143509">
    <property type="protein sequence ID" value="TBU23281.1"/>
    <property type="molecule type" value="Genomic_DNA"/>
</dbReference>
<reference evidence="1" key="1">
    <citation type="submission" date="2019-01" db="EMBL/GenBank/DDBJ databases">
        <title>Draft genome sequences of three monokaryotic isolates of the white-rot basidiomycete fungus Dichomitus squalens.</title>
        <authorList>
            <consortium name="DOE Joint Genome Institute"/>
            <person name="Lopez S.C."/>
            <person name="Andreopoulos B."/>
            <person name="Pangilinan J."/>
            <person name="Lipzen A."/>
            <person name="Riley R."/>
            <person name="Ahrendt S."/>
            <person name="Ng V."/>
            <person name="Barry K."/>
            <person name="Daum C."/>
            <person name="Grigoriev I.V."/>
            <person name="Hilden K.S."/>
            <person name="Makela M.R."/>
            <person name="de Vries R.P."/>
        </authorList>
    </citation>
    <scope>NUCLEOTIDE SEQUENCE [LARGE SCALE GENOMIC DNA]</scope>
    <source>
        <strain evidence="1">OM18370.1</strain>
    </source>
</reference>
<proteinExistence type="predicted"/>
<accession>A0A4Q9MC59</accession>
<name>A0A4Q9MC59_9APHY</name>
<dbReference type="Proteomes" id="UP000292957">
    <property type="component" value="Unassembled WGS sequence"/>
</dbReference>
<evidence type="ECO:0000313" key="1">
    <source>
        <dbReference type="EMBL" id="TBU23281.1"/>
    </source>
</evidence>
<gene>
    <name evidence="1" type="ORF">BD311DRAFT_768699</name>
</gene>
<organism evidence="1">
    <name type="scientific">Dichomitus squalens</name>
    <dbReference type="NCBI Taxonomy" id="114155"/>
    <lineage>
        <taxon>Eukaryota</taxon>
        <taxon>Fungi</taxon>
        <taxon>Dikarya</taxon>
        <taxon>Basidiomycota</taxon>
        <taxon>Agaricomycotina</taxon>
        <taxon>Agaricomycetes</taxon>
        <taxon>Polyporales</taxon>
        <taxon>Polyporaceae</taxon>
        <taxon>Dichomitus</taxon>
    </lineage>
</organism>
<sequence length="90" mass="10169">MDVVDNTLTAASAAATPHATLYERVIPHVVFQGTDEARHSAEMWRVGSLTSFQSPLRCESLVFYRYSHPYKQDRCCVRAQSGRRSQLPRG</sequence>
<protein>
    <submittedName>
        <fullName evidence="1">Uncharacterized protein</fullName>
    </submittedName>
</protein>